<proteinExistence type="predicted"/>
<feature type="transmembrane region" description="Helical" evidence="6">
    <location>
        <begin position="314"/>
        <end position="333"/>
    </location>
</feature>
<keyword evidence="2 6" id="KW-0812">Transmembrane</keyword>
<dbReference type="FunCoup" id="A0A0G4EZF7">
    <property type="interactions" value="319"/>
</dbReference>
<evidence type="ECO:0000259" key="7">
    <source>
        <dbReference type="Pfam" id="PF03151"/>
    </source>
</evidence>
<dbReference type="GO" id="GO:0016020">
    <property type="term" value="C:membrane"/>
    <property type="evidence" value="ECO:0007669"/>
    <property type="project" value="UniProtKB-SubCell"/>
</dbReference>
<feature type="transmembrane region" description="Helical" evidence="6">
    <location>
        <begin position="153"/>
        <end position="170"/>
    </location>
</feature>
<protein>
    <recommendedName>
        <fullName evidence="7">Sugar phosphate transporter domain-containing protein</fullName>
    </recommendedName>
</protein>
<dbReference type="VEuPathDB" id="CryptoDB:Vbra_21143"/>
<feature type="transmembrane region" description="Helical" evidence="6">
    <location>
        <begin position="284"/>
        <end position="308"/>
    </location>
</feature>
<keyword evidence="3 6" id="KW-1133">Transmembrane helix</keyword>
<feature type="transmembrane region" description="Helical" evidence="6">
    <location>
        <begin position="31"/>
        <end position="50"/>
    </location>
</feature>
<dbReference type="InterPro" id="IPR050186">
    <property type="entry name" value="TPT_transporter"/>
</dbReference>
<dbReference type="AlphaFoldDB" id="A0A0G4EZF7"/>
<dbReference type="SUPFAM" id="SSF103481">
    <property type="entry name" value="Multidrug resistance efflux transporter EmrE"/>
    <property type="match status" value="1"/>
</dbReference>
<feature type="transmembrane region" description="Helical" evidence="6">
    <location>
        <begin position="176"/>
        <end position="196"/>
    </location>
</feature>
<feature type="transmembrane region" description="Helical" evidence="6">
    <location>
        <begin position="255"/>
        <end position="272"/>
    </location>
</feature>
<evidence type="ECO:0000313" key="9">
    <source>
        <dbReference type="Proteomes" id="UP000041254"/>
    </source>
</evidence>
<evidence type="ECO:0000256" key="5">
    <source>
        <dbReference type="SAM" id="MobiDB-lite"/>
    </source>
</evidence>
<evidence type="ECO:0000313" key="8">
    <source>
        <dbReference type="EMBL" id="CEM04483.1"/>
    </source>
</evidence>
<keyword evidence="4 6" id="KW-0472">Membrane</keyword>
<evidence type="ECO:0000256" key="2">
    <source>
        <dbReference type="ARBA" id="ARBA00022692"/>
    </source>
</evidence>
<dbReference type="Pfam" id="PF03151">
    <property type="entry name" value="TPT"/>
    <property type="match status" value="1"/>
</dbReference>
<evidence type="ECO:0000256" key="3">
    <source>
        <dbReference type="ARBA" id="ARBA00022989"/>
    </source>
</evidence>
<dbReference type="OrthoDB" id="6418713at2759"/>
<dbReference type="STRING" id="1169540.A0A0G4EZF7"/>
<dbReference type="InParanoid" id="A0A0G4EZF7"/>
<dbReference type="PhylomeDB" id="A0A0G4EZF7"/>
<reference evidence="8 9" key="1">
    <citation type="submission" date="2014-11" db="EMBL/GenBank/DDBJ databases">
        <authorList>
            <person name="Zhu J."/>
            <person name="Qi W."/>
            <person name="Song R."/>
        </authorList>
    </citation>
    <scope>NUCLEOTIDE SEQUENCE [LARGE SCALE GENOMIC DNA]</scope>
</reference>
<dbReference type="InterPro" id="IPR037185">
    <property type="entry name" value="EmrE-like"/>
</dbReference>
<feature type="domain" description="Sugar phosphate transporter" evidence="7">
    <location>
        <begin position="36"/>
        <end position="331"/>
    </location>
</feature>
<feature type="region of interest" description="Disordered" evidence="5">
    <location>
        <begin position="1"/>
        <end position="23"/>
    </location>
</feature>
<evidence type="ECO:0000256" key="1">
    <source>
        <dbReference type="ARBA" id="ARBA00004141"/>
    </source>
</evidence>
<gene>
    <name evidence="8" type="ORF">Vbra_21143</name>
</gene>
<dbReference type="Proteomes" id="UP000041254">
    <property type="component" value="Unassembled WGS sequence"/>
</dbReference>
<dbReference type="EMBL" id="CDMY01000352">
    <property type="protein sequence ID" value="CEM04483.1"/>
    <property type="molecule type" value="Genomic_DNA"/>
</dbReference>
<sequence>MTTRGAAYGTFRDNEKKEEEKKAASSDMRETLITLGLVALWYFLNTWYNIHNKKAVNMLNLPWTISTIQLWIGWLWFWPLWLTGGRKMPIINNWPAFWKKIAPQGVFHLGVHAGAAVSMAAGAVSFTHIVKAGEPAITALLAGVMLKEVFHPLTYLALVPVVGGVAVAAMKELSFTWLSFTGAMVSNLGSSLRSIFAKRVQKDTKEIGENLDSANLYSLLTIVSTLLSTVVALMIEGKEISGEWEKATAIDSGNTWQSIAWYTLLSGVWYYSYNEVAFITLGRLNAVTHAVANTLKRVVIILASVIVFRNPISLVGGIGSAIAVGGTLLYSLAKQKYH</sequence>
<keyword evidence="9" id="KW-1185">Reference proteome</keyword>
<accession>A0A0G4EZF7</accession>
<organism evidence="8 9">
    <name type="scientific">Vitrella brassicaformis (strain CCMP3155)</name>
    <dbReference type="NCBI Taxonomy" id="1169540"/>
    <lineage>
        <taxon>Eukaryota</taxon>
        <taxon>Sar</taxon>
        <taxon>Alveolata</taxon>
        <taxon>Colpodellida</taxon>
        <taxon>Vitrellaceae</taxon>
        <taxon>Vitrella</taxon>
    </lineage>
</organism>
<feature type="transmembrane region" description="Helical" evidence="6">
    <location>
        <begin position="62"/>
        <end position="82"/>
    </location>
</feature>
<evidence type="ECO:0000256" key="4">
    <source>
        <dbReference type="ARBA" id="ARBA00023136"/>
    </source>
</evidence>
<name>A0A0G4EZF7_VITBC</name>
<evidence type="ECO:0000256" key="6">
    <source>
        <dbReference type="SAM" id="Phobius"/>
    </source>
</evidence>
<feature type="compositionally biased region" description="Basic and acidic residues" evidence="5">
    <location>
        <begin position="12"/>
        <end position="23"/>
    </location>
</feature>
<feature type="transmembrane region" description="Helical" evidence="6">
    <location>
        <begin position="216"/>
        <end position="235"/>
    </location>
</feature>
<comment type="subcellular location">
    <subcellularLocation>
        <location evidence="1">Membrane</location>
        <topology evidence="1">Multi-pass membrane protein</topology>
    </subcellularLocation>
</comment>
<dbReference type="InterPro" id="IPR004853">
    <property type="entry name" value="Sugar_P_trans_dom"/>
</dbReference>
<dbReference type="PANTHER" id="PTHR11132">
    <property type="entry name" value="SOLUTE CARRIER FAMILY 35"/>
    <property type="match status" value="1"/>
</dbReference>
<dbReference type="OMA" id="PCVRQNF"/>